<sequence length="188" mass="20303" precursor="true">MFRLKKISGVIIILILVVLFVGGQAWAQEPGGEFLKYKDPEPPSTSVLSTLAYIFSLIVVFLVVIVLAYLASRVLGQKIGGFTAAGNQKILTTLLLGPGKAVYVVDIAGKVLVLGVTDHSVNLLQEITSAEEIDKLRSLGSAAGSDGFKLVLQRQMATLQQMSDKFPLVFGNDRLSSPNEKASENRKR</sequence>
<evidence type="ECO:0000256" key="2">
    <source>
        <dbReference type="ARBA" id="ARBA00022692"/>
    </source>
</evidence>
<comment type="similarity">
    <text evidence="5">Belongs to the FliO/MopB family.</text>
</comment>
<dbReference type="GO" id="GO:0005886">
    <property type="term" value="C:plasma membrane"/>
    <property type="evidence" value="ECO:0007669"/>
    <property type="project" value="UniProtKB-SubCell"/>
</dbReference>
<keyword evidence="2 5" id="KW-0812">Transmembrane</keyword>
<dbReference type="AlphaFoldDB" id="A1HN25"/>
<keyword evidence="5" id="KW-0975">Bacterial flagellum</keyword>
<dbReference type="Proteomes" id="UP000005139">
    <property type="component" value="Unassembled WGS sequence"/>
</dbReference>
<evidence type="ECO:0000313" key="6">
    <source>
        <dbReference type="EMBL" id="EAX48653.1"/>
    </source>
</evidence>
<evidence type="ECO:0000256" key="1">
    <source>
        <dbReference type="ARBA" id="ARBA00022475"/>
    </source>
</evidence>
<dbReference type="GO" id="GO:0009425">
    <property type="term" value="C:bacterial-type flagellum basal body"/>
    <property type="evidence" value="ECO:0007669"/>
    <property type="project" value="UniProtKB-SubCell"/>
</dbReference>
<dbReference type="NCBIfam" id="TIGR03500">
    <property type="entry name" value="FliO_TIGR"/>
    <property type="match status" value="1"/>
</dbReference>
<feature type="transmembrane region" description="Helical" evidence="5">
    <location>
        <begin position="51"/>
        <end position="71"/>
    </location>
</feature>
<evidence type="ECO:0000256" key="3">
    <source>
        <dbReference type="ARBA" id="ARBA00022989"/>
    </source>
</evidence>
<evidence type="ECO:0000313" key="7">
    <source>
        <dbReference type="Proteomes" id="UP000005139"/>
    </source>
</evidence>
<dbReference type="Pfam" id="PF04347">
    <property type="entry name" value="FliO"/>
    <property type="match status" value="1"/>
</dbReference>
<dbReference type="InterPro" id="IPR022781">
    <property type="entry name" value="Flagellar_biosynth_FliO"/>
</dbReference>
<name>A1HN25_9FIRM</name>
<dbReference type="OrthoDB" id="2080636at2"/>
<dbReference type="EMBL" id="AAWL01000002">
    <property type="protein sequence ID" value="EAX48653.1"/>
    <property type="molecule type" value="Genomic_DNA"/>
</dbReference>
<dbReference type="eggNOG" id="COG3190">
    <property type="taxonomic scope" value="Bacteria"/>
</dbReference>
<dbReference type="RefSeq" id="WP_007288424.1">
    <property type="nucleotide sequence ID" value="NZ_AAWL01000002.1"/>
</dbReference>
<dbReference type="GO" id="GO:0044781">
    <property type="term" value="P:bacterial-type flagellum organization"/>
    <property type="evidence" value="ECO:0007669"/>
    <property type="project" value="UniProtKB-UniRule"/>
</dbReference>
<comment type="subcellular location">
    <subcellularLocation>
        <location evidence="5">Cell membrane</location>
    </subcellularLocation>
    <subcellularLocation>
        <location evidence="5">Bacterial flagellum basal body</location>
    </subcellularLocation>
</comment>
<gene>
    <name evidence="6" type="ORF">TcarDRAFT_2125</name>
</gene>
<evidence type="ECO:0000256" key="4">
    <source>
        <dbReference type="ARBA" id="ARBA00023136"/>
    </source>
</evidence>
<reference evidence="6 7" key="2">
    <citation type="submission" date="2007-01" db="EMBL/GenBank/DDBJ databases">
        <title>Sequencing of the draft genome and assembly of Thermosinus carboxydivorans Nor1.</title>
        <authorList>
            <consortium name="US DOE Joint Genome Institute (JGI-PGF)"/>
            <person name="Copeland A."/>
            <person name="Lucas S."/>
            <person name="Lapidus A."/>
            <person name="Barry K."/>
            <person name="Glavina del Rio T."/>
            <person name="Dalin E."/>
            <person name="Tice H."/>
            <person name="Bruce D."/>
            <person name="Pitluck S."/>
            <person name="Richardson P."/>
        </authorList>
    </citation>
    <scope>NUCLEOTIDE SEQUENCE [LARGE SCALE GENOMIC DNA]</scope>
    <source>
        <strain evidence="6 7">Nor1</strain>
    </source>
</reference>
<keyword evidence="7" id="KW-1185">Reference proteome</keyword>
<protein>
    <recommendedName>
        <fullName evidence="5">Flagellar protein</fullName>
    </recommendedName>
</protein>
<accession>A1HN25</accession>
<evidence type="ECO:0000256" key="5">
    <source>
        <dbReference type="RuleBase" id="RU362064"/>
    </source>
</evidence>
<keyword evidence="3 5" id="KW-1133">Transmembrane helix</keyword>
<proteinExistence type="inferred from homology"/>
<keyword evidence="1 5" id="KW-1003">Cell membrane</keyword>
<keyword evidence="4 5" id="KW-0472">Membrane</keyword>
<organism evidence="6 7">
    <name type="scientific">Thermosinus carboxydivorans Nor1</name>
    <dbReference type="NCBI Taxonomy" id="401526"/>
    <lineage>
        <taxon>Bacteria</taxon>
        <taxon>Bacillati</taxon>
        <taxon>Bacillota</taxon>
        <taxon>Negativicutes</taxon>
        <taxon>Selenomonadales</taxon>
        <taxon>Sporomusaceae</taxon>
        <taxon>Thermosinus</taxon>
    </lineage>
</organism>
<comment type="caution">
    <text evidence="6">The sequence shown here is derived from an EMBL/GenBank/DDBJ whole genome shotgun (WGS) entry which is preliminary data.</text>
</comment>
<reference evidence="6 7" key="1">
    <citation type="submission" date="2007-01" db="EMBL/GenBank/DDBJ databases">
        <title>Annotation of the draft genome assembly of Thermosinus carboxydivorans Nor1.</title>
        <authorList>
            <consortium name="US DOE Joint Genome Institute (JGI-ORNL)"/>
            <person name="Larimer F."/>
            <person name="Land M."/>
            <person name="Hauser L."/>
        </authorList>
    </citation>
    <scope>NUCLEOTIDE SEQUENCE [LARGE SCALE GENOMIC DNA]</scope>
    <source>
        <strain evidence="6 7">Nor1</strain>
    </source>
</reference>